<dbReference type="EMBL" id="SMCS01000006">
    <property type="protein sequence ID" value="TCV92745.1"/>
    <property type="molecule type" value="Genomic_DNA"/>
</dbReference>
<evidence type="ECO:0000259" key="3">
    <source>
        <dbReference type="SMART" id="SM00849"/>
    </source>
</evidence>
<dbReference type="InterPro" id="IPR001279">
    <property type="entry name" value="Metallo-B-lactamas"/>
</dbReference>
<feature type="signal peptide" evidence="2">
    <location>
        <begin position="1"/>
        <end position="22"/>
    </location>
</feature>
<dbReference type="PANTHER" id="PTHR42951">
    <property type="entry name" value="METALLO-BETA-LACTAMASE DOMAIN-CONTAINING"/>
    <property type="match status" value="1"/>
</dbReference>
<protein>
    <submittedName>
        <fullName evidence="4">Metallo-beta-lactamase class B</fullName>
    </submittedName>
</protein>
<name>A0A4R3YJ79_9GAMM</name>
<gene>
    <name evidence="4" type="ORF">EC912_10683</name>
</gene>
<dbReference type="NCBIfam" id="NF033105">
    <property type="entry name" value="bla_subclass_B3"/>
    <property type="match status" value="1"/>
</dbReference>
<dbReference type="Proteomes" id="UP000295645">
    <property type="component" value="Unassembled WGS sequence"/>
</dbReference>
<evidence type="ECO:0000256" key="1">
    <source>
        <dbReference type="SAM" id="MobiDB-lite"/>
    </source>
</evidence>
<proteinExistence type="predicted"/>
<organism evidence="4 5">
    <name type="scientific">Luteibacter rhizovicinus</name>
    <dbReference type="NCBI Taxonomy" id="242606"/>
    <lineage>
        <taxon>Bacteria</taxon>
        <taxon>Pseudomonadati</taxon>
        <taxon>Pseudomonadota</taxon>
        <taxon>Gammaproteobacteria</taxon>
        <taxon>Lysobacterales</taxon>
        <taxon>Rhodanobacteraceae</taxon>
        <taxon>Luteibacter</taxon>
    </lineage>
</organism>
<dbReference type="NCBIfam" id="NF012229">
    <property type="entry name" value="bla_class_B_core"/>
    <property type="match status" value="1"/>
</dbReference>
<keyword evidence="2" id="KW-0732">Signal</keyword>
<feature type="region of interest" description="Disordered" evidence="1">
    <location>
        <begin position="117"/>
        <end position="136"/>
    </location>
</feature>
<dbReference type="PANTHER" id="PTHR42951:SF17">
    <property type="entry name" value="METALLO-BETA-LACTAMASE DOMAIN-CONTAINING PROTEIN"/>
    <property type="match status" value="1"/>
</dbReference>
<evidence type="ECO:0000313" key="5">
    <source>
        <dbReference type="Proteomes" id="UP000295645"/>
    </source>
</evidence>
<dbReference type="OrthoDB" id="9773738at2"/>
<dbReference type="Pfam" id="PF00753">
    <property type="entry name" value="Lactamase_B"/>
    <property type="match status" value="1"/>
</dbReference>
<dbReference type="SUPFAM" id="SSF56281">
    <property type="entry name" value="Metallo-hydrolase/oxidoreductase"/>
    <property type="match status" value="1"/>
</dbReference>
<dbReference type="InterPro" id="IPR050855">
    <property type="entry name" value="NDM-1-like"/>
</dbReference>
<dbReference type="SMART" id="SM00849">
    <property type="entry name" value="Lactamase_B"/>
    <property type="match status" value="1"/>
</dbReference>
<evidence type="ECO:0000313" key="4">
    <source>
        <dbReference type="EMBL" id="TCV92745.1"/>
    </source>
</evidence>
<sequence length="281" mass="29919">MIFAAKLALVGAMAASAATAYAGDAEWTQPQAPFKVYGNTYYVGTRGLSAMLITSPKGHVLIDGTLDVNAAQIESNIRALGFRVEDIRVILNSHAHADHAGAIAQLAHDSGAEVRASPAGARAMRLGGNDPDDPQHGDAPLFPAVKEVDELKPNETVRVGDLALASHPTPGHTPGGTTWTWRSCEGSGCVNIVYGDSLTPFSADGYRFSADPRRVAAYRKSLDTVASLPCDILITVHPDMVDLMDKVDAHKSLRSENACRDYATASKKKLDDRLAKERAGK</sequence>
<reference evidence="4 5" key="1">
    <citation type="submission" date="2019-03" db="EMBL/GenBank/DDBJ databases">
        <title>Above-ground endophytic microbial communities from plants in different locations in the United States.</title>
        <authorList>
            <person name="Frank C."/>
        </authorList>
    </citation>
    <scope>NUCLEOTIDE SEQUENCE [LARGE SCALE GENOMIC DNA]</scope>
    <source>
        <strain evidence="4 5">LP_13_YM</strain>
    </source>
</reference>
<feature type="chain" id="PRO_5020618637" evidence="2">
    <location>
        <begin position="23"/>
        <end position="281"/>
    </location>
</feature>
<comment type="caution">
    <text evidence="4">The sequence shown here is derived from an EMBL/GenBank/DDBJ whole genome shotgun (WGS) entry which is preliminary data.</text>
</comment>
<evidence type="ECO:0000256" key="2">
    <source>
        <dbReference type="SAM" id="SignalP"/>
    </source>
</evidence>
<dbReference type="Gene3D" id="3.60.15.10">
    <property type="entry name" value="Ribonuclease Z/Hydroxyacylglutathione hydrolase-like"/>
    <property type="match status" value="1"/>
</dbReference>
<dbReference type="RefSeq" id="WP_132145410.1">
    <property type="nucleotide sequence ID" value="NZ_SMCS01000006.1"/>
</dbReference>
<accession>A0A4R3YJ79</accession>
<feature type="domain" description="Metallo-beta-lactamase" evidence="3">
    <location>
        <begin position="47"/>
        <end position="237"/>
    </location>
</feature>
<dbReference type="AlphaFoldDB" id="A0A4R3YJ79"/>
<dbReference type="InterPro" id="IPR036866">
    <property type="entry name" value="RibonucZ/Hydroxyglut_hydro"/>
</dbReference>
<keyword evidence="5" id="KW-1185">Reference proteome</keyword>